<evidence type="ECO:0000256" key="5">
    <source>
        <dbReference type="SAM" id="Coils"/>
    </source>
</evidence>
<evidence type="ECO:0000259" key="7">
    <source>
        <dbReference type="PROSITE" id="PS00716"/>
    </source>
</evidence>
<feature type="compositionally biased region" description="Pro residues" evidence="6">
    <location>
        <begin position="649"/>
        <end position="658"/>
    </location>
</feature>
<dbReference type="Pfam" id="PF04545">
    <property type="entry name" value="Sigma70_r4"/>
    <property type="match status" value="1"/>
</dbReference>
<dbReference type="SUPFAM" id="SSF88659">
    <property type="entry name" value="Sigma3 and sigma4 domains of RNA polymerase sigma factors"/>
    <property type="match status" value="2"/>
</dbReference>
<evidence type="ECO:0000256" key="4">
    <source>
        <dbReference type="ARBA" id="ARBA00023163"/>
    </source>
</evidence>
<feature type="region of interest" description="Disordered" evidence="6">
    <location>
        <begin position="134"/>
        <end position="205"/>
    </location>
</feature>
<feature type="compositionally biased region" description="Acidic residues" evidence="6">
    <location>
        <begin position="182"/>
        <end position="197"/>
    </location>
</feature>
<keyword evidence="1" id="KW-0805">Transcription regulation</keyword>
<keyword evidence="9" id="KW-1185">Reference proteome</keyword>
<evidence type="ECO:0000256" key="6">
    <source>
        <dbReference type="SAM" id="MobiDB-lite"/>
    </source>
</evidence>
<dbReference type="PANTHER" id="PTHR30603">
    <property type="entry name" value="RNA POLYMERASE SIGMA FACTOR RPO"/>
    <property type="match status" value="1"/>
</dbReference>
<dbReference type="InterPro" id="IPR013325">
    <property type="entry name" value="RNA_pol_sigma_r2"/>
</dbReference>
<feature type="region of interest" description="Disordered" evidence="6">
    <location>
        <begin position="804"/>
        <end position="861"/>
    </location>
</feature>
<dbReference type="InterPro" id="IPR000943">
    <property type="entry name" value="RNA_pol_sigma70"/>
</dbReference>
<feature type="compositionally biased region" description="Basic and acidic residues" evidence="6">
    <location>
        <begin position="827"/>
        <end position="836"/>
    </location>
</feature>
<protein>
    <recommendedName>
        <fullName evidence="7">RNA polymerase sigma-70 domain-containing protein</fullName>
    </recommendedName>
</protein>
<dbReference type="PROSITE" id="PS00716">
    <property type="entry name" value="SIGMA70_2"/>
    <property type="match status" value="1"/>
</dbReference>
<feature type="compositionally biased region" description="Low complexity" evidence="6">
    <location>
        <begin position="525"/>
        <end position="536"/>
    </location>
</feature>
<organism evidence="8 9">
    <name type="scientific">Streptomyces spongiicola</name>
    <dbReference type="NCBI Taxonomy" id="1690221"/>
    <lineage>
        <taxon>Bacteria</taxon>
        <taxon>Bacillati</taxon>
        <taxon>Actinomycetota</taxon>
        <taxon>Actinomycetes</taxon>
        <taxon>Kitasatosporales</taxon>
        <taxon>Streptomycetaceae</taxon>
        <taxon>Streptomyces</taxon>
    </lineage>
</organism>
<keyword evidence="2" id="KW-0731">Sigma factor</keyword>
<feature type="compositionally biased region" description="Low complexity" evidence="6">
    <location>
        <begin position="636"/>
        <end position="648"/>
    </location>
</feature>
<dbReference type="Pfam" id="PF04542">
    <property type="entry name" value="Sigma70_r2"/>
    <property type="match status" value="1"/>
</dbReference>
<dbReference type="InterPro" id="IPR050239">
    <property type="entry name" value="Sigma-70_RNA_pol_init_factors"/>
</dbReference>
<feature type="region of interest" description="Disordered" evidence="6">
    <location>
        <begin position="573"/>
        <end position="662"/>
    </location>
</feature>
<sequence length="1066" mass="113766">MKAEGRGERSAAELRAALRELYGELMRAAVSGVVSERQFLLSVDRLGLVQGEQDRLRDELARLGLGVRGEAEHISKDRRDTRKVAPQPQPSPAAGRVDLAHGLLGRYQGGRGSVGAETVAGVARLCGLTPEEERTLRARVSPRPPARTAAGSVVPGPRDEAAVRPAPSVPLSEVSVPTAGPEDADGPEDAEDAEDAEPFLPAVSPPAVGDVSRAVEAARALLDESRFIRRPESRLLSAAEEVGLGALVRGGAEGIGRPVTEAEIAALPATDIRVRARNCFVVHNQRLVRSIVPKYLEQGLDYEDLFQHGARALMRAAVKFDPTQGYKFSTYATWWIRQGLTRAVADEGAVIRIPVHMHEKMRKVAMTERTLQSQGRPARPADLAVVCDMPVHRVEGILLLSRRTDSLDRIVADGAHLGDLVALDRPLPSAERLAMEQMHRAYLLSFLERFGEREARILLRRTGLDDGERSTLEDLGREFDVTRERIRQVEMKAFETLRQMLLEAGFGPGHREPPDPKPRKRATRTQRAARAARAVQTARAARVARFAHAAGAAQAGQPGTGAESVAGQDPVVRPDATRSEAGPSAGAGAGAGAPQAAPEPVPEPVPAPEPVPEPAPAPEPVPEPAPAAVPAPVSDPAPAAEPVAASASAPPPASPSAPAPAHVAAPAPLQAGLPRGPYAPDWERALAIPVQFSGSVAWLSEYVLLALGHEELAHVLGRPAADDVVAVLKRRGTLDRPVVAALEVLQKVFDSLKDSGMRPADFLDRSFQALNGVSPRFYLAQRPLVHRESRLAVRDALREFTKEPVAPAASAAATGPAAPEGAATAERPAERPEERPAGTGTEPAAAAGAVAEPERAGVSAGSTVVPSAPVLAAAARGQRPGHTAAEWNAALDAEVERRLDELEAAYLGRVDRALQRQERSLRREADARSAGLREEAEARLRRERAEHQTQTAALMAGLREAEERAARAEERARESARQHLSQIGSLEEQLRGARFAVAQREAALREAEDDAGAATEAVERWAAQRIAETETAARDAHRLVAELEAQIAALTTAPERGTPRDMRGRG</sequence>
<feature type="compositionally biased region" description="Low complexity" evidence="6">
    <location>
        <begin position="804"/>
        <end position="826"/>
    </location>
</feature>
<dbReference type="Gene3D" id="1.10.10.10">
    <property type="entry name" value="Winged helix-like DNA-binding domain superfamily/Winged helix DNA-binding domain"/>
    <property type="match status" value="2"/>
</dbReference>
<proteinExistence type="predicted"/>
<feature type="region of interest" description="Disordered" evidence="6">
    <location>
        <begin position="71"/>
        <end position="96"/>
    </location>
</feature>
<feature type="compositionally biased region" description="Pro residues" evidence="6">
    <location>
        <begin position="597"/>
        <end position="635"/>
    </location>
</feature>
<evidence type="ECO:0000256" key="2">
    <source>
        <dbReference type="ARBA" id="ARBA00023082"/>
    </source>
</evidence>
<dbReference type="InterPro" id="IPR036388">
    <property type="entry name" value="WH-like_DNA-bd_sf"/>
</dbReference>
<reference evidence="8 9" key="1">
    <citation type="submission" date="2018-05" db="EMBL/GenBank/DDBJ databases">
        <title>Complete genome sequence of the Type Strain of Streptomyces spongiicola HNM0071, the producer of staurosporine.</title>
        <authorList>
            <person name="Zhou S."/>
            <person name="Huang X."/>
        </authorList>
    </citation>
    <scope>NUCLEOTIDE SEQUENCE [LARGE SCALE GENOMIC DNA]</scope>
    <source>
        <strain evidence="8 9">HNM0071</strain>
    </source>
</reference>
<keyword evidence="3" id="KW-0238">DNA-binding</keyword>
<dbReference type="InterPro" id="IPR013324">
    <property type="entry name" value="RNA_pol_sigma_r3/r4-like"/>
</dbReference>
<dbReference type="InterPro" id="IPR014284">
    <property type="entry name" value="RNA_pol_sigma-70_dom"/>
</dbReference>
<evidence type="ECO:0000256" key="1">
    <source>
        <dbReference type="ARBA" id="ARBA00023015"/>
    </source>
</evidence>
<feature type="coiled-coil region" evidence="5">
    <location>
        <begin position="1004"/>
        <end position="1053"/>
    </location>
</feature>
<evidence type="ECO:0000256" key="3">
    <source>
        <dbReference type="ARBA" id="ARBA00023125"/>
    </source>
</evidence>
<gene>
    <name evidence="8" type="ORF">DDQ41_24810</name>
</gene>
<name>A0ABM6VC84_9ACTN</name>
<dbReference type="Gene3D" id="1.10.601.10">
    <property type="entry name" value="RNA Polymerase Primary Sigma Factor"/>
    <property type="match status" value="1"/>
</dbReference>
<dbReference type="InterPro" id="IPR007630">
    <property type="entry name" value="RNA_pol_sigma70_r4"/>
</dbReference>
<evidence type="ECO:0000313" key="9">
    <source>
        <dbReference type="Proteomes" id="UP000245051"/>
    </source>
</evidence>
<dbReference type="SUPFAM" id="SSF88946">
    <property type="entry name" value="Sigma2 domain of RNA polymerase sigma factors"/>
    <property type="match status" value="1"/>
</dbReference>
<evidence type="ECO:0000313" key="8">
    <source>
        <dbReference type="EMBL" id="AWK11605.1"/>
    </source>
</evidence>
<dbReference type="Proteomes" id="UP000245051">
    <property type="component" value="Chromosome"/>
</dbReference>
<feature type="domain" description="RNA polymerase sigma-70" evidence="7">
    <location>
        <begin position="471"/>
        <end position="497"/>
    </location>
</feature>
<dbReference type="InterPro" id="IPR007627">
    <property type="entry name" value="RNA_pol_sigma70_r2"/>
</dbReference>
<dbReference type="NCBIfam" id="TIGR02937">
    <property type="entry name" value="sigma70-ECF"/>
    <property type="match status" value="1"/>
</dbReference>
<accession>A0ABM6VC84</accession>
<feature type="compositionally biased region" description="Basic and acidic residues" evidence="6">
    <location>
        <begin position="71"/>
        <end position="83"/>
    </location>
</feature>
<feature type="compositionally biased region" description="Low complexity" evidence="6">
    <location>
        <begin position="837"/>
        <end position="851"/>
    </location>
</feature>
<dbReference type="PRINTS" id="PR00046">
    <property type="entry name" value="SIGMA70FCT"/>
</dbReference>
<feature type="region of interest" description="Disordered" evidence="6">
    <location>
        <begin position="504"/>
        <end position="536"/>
    </location>
</feature>
<feature type="region of interest" description="Disordered" evidence="6">
    <location>
        <begin position="917"/>
        <end position="936"/>
    </location>
</feature>
<dbReference type="EMBL" id="CP029254">
    <property type="protein sequence ID" value="AWK11605.1"/>
    <property type="molecule type" value="Genomic_DNA"/>
</dbReference>
<dbReference type="PANTHER" id="PTHR30603:SF47">
    <property type="entry name" value="RNA POLYMERASE SIGMA FACTOR SIGD, CHLOROPLASTIC"/>
    <property type="match status" value="1"/>
</dbReference>
<keyword evidence="4" id="KW-0804">Transcription</keyword>
<dbReference type="RefSeq" id="WP_109296466.1">
    <property type="nucleotide sequence ID" value="NZ_CP029254.1"/>
</dbReference>
<keyword evidence="5" id="KW-0175">Coiled coil</keyword>